<name>A0A7L4K1U7_9AVES</name>
<comment type="similarity">
    <text evidence="1 2 3">Belongs to the NDK family.</text>
</comment>
<dbReference type="GO" id="GO:0006241">
    <property type="term" value="P:CTP biosynthetic process"/>
    <property type="evidence" value="ECO:0007669"/>
    <property type="project" value="InterPro"/>
</dbReference>
<dbReference type="InterPro" id="IPR034907">
    <property type="entry name" value="NDK-like_dom"/>
</dbReference>
<feature type="non-terminal residue" evidence="6">
    <location>
        <position position="346"/>
    </location>
</feature>
<dbReference type="InterPro" id="IPR051766">
    <property type="entry name" value="TXND_domain-containing"/>
</dbReference>
<accession>A0A7L4K1U7</accession>
<dbReference type="Gene3D" id="3.30.70.141">
    <property type="entry name" value="Nucleoside diphosphate kinase-like domain"/>
    <property type="match status" value="3"/>
</dbReference>
<comment type="caution">
    <text evidence="2">Lacks conserved residue(s) required for the propagation of feature annotation.</text>
</comment>
<evidence type="ECO:0000313" key="7">
    <source>
        <dbReference type="Proteomes" id="UP000519239"/>
    </source>
</evidence>
<evidence type="ECO:0000259" key="5">
    <source>
        <dbReference type="SMART" id="SM00562"/>
    </source>
</evidence>
<dbReference type="OrthoDB" id="10263751at2759"/>
<dbReference type="GO" id="GO:0006228">
    <property type="term" value="P:UTP biosynthetic process"/>
    <property type="evidence" value="ECO:0007669"/>
    <property type="project" value="InterPro"/>
</dbReference>
<comment type="caution">
    <text evidence="6">The sequence shown here is derived from an EMBL/GenBank/DDBJ whole genome shotgun (WGS) entry which is preliminary data.</text>
</comment>
<evidence type="ECO:0000313" key="6">
    <source>
        <dbReference type="EMBL" id="NXY46803.1"/>
    </source>
</evidence>
<feature type="domain" description="Nucleoside diphosphate kinase-like" evidence="5">
    <location>
        <begin position="95"/>
        <end position="225"/>
    </location>
</feature>
<dbReference type="EMBL" id="VWPQ01005199">
    <property type="protein sequence ID" value="NXY46803.1"/>
    <property type="molecule type" value="Genomic_DNA"/>
</dbReference>
<dbReference type="PANTHER" id="PTHR46135">
    <property type="entry name" value="NME/NM23 FAMILY MEMBER 8"/>
    <property type="match status" value="1"/>
</dbReference>
<evidence type="ECO:0000256" key="1">
    <source>
        <dbReference type="ARBA" id="ARBA00008142"/>
    </source>
</evidence>
<dbReference type="CDD" id="cd04416">
    <property type="entry name" value="NDPk_TX"/>
    <property type="match status" value="2"/>
</dbReference>
<protein>
    <submittedName>
        <fullName evidence="6">TXND3 protein</fullName>
    </submittedName>
</protein>
<dbReference type="SUPFAM" id="SSF54919">
    <property type="entry name" value="Nucleoside diphosphate kinase, NDK"/>
    <property type="match status" value="3"/>
</dbReference>
<feature type="domain" description="Nucleoside diphosphate kinase-like" evidence="5">
    <location>
        <begin position="226"/>
        <end position="346"/>
    </location>
</feature>
<dbReference type="PRINTS" id="PR01243">
    <property type="entry name" value="NUCDPKINASE"/>
</dbReference>
<feature type="region of interest" description="Disordered" evidence="4">
    <location>
        <begin position="35"/>
        <end position="56"/>
    </location>
</feature>
<feature type="non-terminal residue" evidence="6">
    <location>
        <position position="1"/>
    </location>
</feature>
<keyword evidence="7" id="KW-1185">Reference proteome</keyword>
<evidence type="ECO:0000256" key="2">
    <source>
        <dbReference type="PROSITE-ProRule" id="PRU00706"/>
    </source>
</evidence>
<evidence type="ECO:0000256" key="3">
    <source>
        <dbReference type="RuleBase" id="RU004011"/>
    </source>
</evidence>
<sequence length="346" mass="39071">DFEDFVQFMMNGPCPVMVITKEETTGAIPHWKELCQSDESEPDESEAEKPNKLEETMETESILNLCDVEDSIEDASRQLAFFFPNFAKTHTNQKVERTLALIRPSLLKERRSKINGAGFEIAMQKEIILSEEKIRDFYKEHENQDYFPVLLEQMTTGPTLVLALSGENAIAHWRDLLGPKTIERTKKENPDSLHAKYAVDNVSSGQLHGSSTPNDAQKEFGFFFPQEHTLVLIKLTAAKKQKDDITQKVKDGGFNISKITEKALTCDMVAQFYAHHNGKPFFEDLLNCMTEGPSVIMVLTKKNAVEEWRQLIGPTNPDIAKQISPESIQAQFAQDILHNAVHGSSD</sequence>
<dbReference type="InterPro" id="IPR036850">
    <property type="entry name" value="NDK-like_dom_sf"/>
</dbReference>
<organism evidence="6 7">
    <name type="scientific">Ceuthmochares aereus</name>
    <dbReference type="NCBI Taxonomy" id="1961834"/>
    <lineage>
        <taxon>Eukaryota</taxon>
        <taxon>Metazoa</taxon>
        <taxon>Chordata</taxon>
        <taxon>Craniata</taxon>
        <taxon>Vertebrata</taxon>
        <taxon>Euteleostomi</taxon>
        <taxon>Archelosauria</taxon>
        <taxon>Archosauria</taxon>
        <taxon>Dinosauria</taxon>
        <taxon>Saurischia</taxon>
        <taxon>Theropoda</taxon>
        <taxon>Coelurosauria</taxon>
        <taxon>Aves</taxon>
        <taxon>Neognathae</taxon>
        <taxon>Neoaves</taxon>
        <taxon>Otidimorphae</taxon>
        <taxon>Cuculiformes</taxon>
        <taxon>Cuculidae</taxon>
        <taxon>Ceuthmochares</taxon>
    </lineage>
</organism>
<feature type="compositionally biased region" description="Acidic residues" evidence="4">
    <location>
        <begin position="36"/>
        <end position="46"/>
    </location>
</feature>
<dbReference type="Proteomes" id="UP000519239">
    <property type="component" value="Unassembled WGS sequence"/>
</dbReference>
<proteinExistence type="inferred from homology"/>
<dbReference type="SMART" id="SM00562">
    <property type="entry name" value="NDK"/>
    <property type="match status" value="2"/>
</dbReference>
<dbReference type="InterPro" id="IPR001564">
    <property type="entry name" value="Nucleoside_diP_kinase"/>
</dbReference>
<dbReference type="AlphaFoldDB" id="A0A7L4K1U7"/>
<dbReference type="GO" id="GO:0004550">
    <property type="term" value="F:nucleoside diphosphate kinase activity"/>
    <property type="evidence" value="ECO:0007669"/>
    <property type="project" value="InterPro"/>
</dbReference>
<reference evidence="6 7" key="1">
    <citation type="submission" date="2019-09" db="EMBL/GenBank/DDBJ databases">
        <title>Bird 10,000 Genomes (B10K) Project - Family phase.</title>
        <authorList>
            <person name="Zhang G."/>
        </authorList>
    </citation>
    <scope>NUCLEOTIDE SEQUENCE [LARGE SCALE GENOMIC DNA]</scope>
    <source>
        <strain evidence="6">B10K-CU-031-02</strain>
        <tissue evidence="6">Muscle</tissue>
    </source>
</reference>
<gene>
    <name evidence="6" type="primary">Nme8</name>
    <name evidence="6" type="ORF">CEUAER_R08551</name>
</gene>
<dbReference type="PANTHER" id="PTHR46135:SF3">
    <property type="entry name" value="NME_NM23 FAMILY MEMBER 8"/>
    <property type="match status" value="1"/>
</dbReference>
<evidence type="ECO:0000256" key="4">
    <source>
        <dbReference type="SAM" id="MobiDB-lite"/>
    </source>
</evidence>
<dbReference type="Pfam" id="PF00334">
    <property type="entry name" value="NDK"/>
    <property type="match status" value="1"/>
</dbReference>
<dbReference type="PROSITE" id="PS51374">
    <property type="entry name" value="NDPK_LIKE"/>
    <property type="match status" value="2"/>
</dbReference>
<dbReference type="GO" id="GO:0006183">
    <property type="term" value="P:GTP biosynthetic process"/>
    <property type="evidence" value="ECO:0007669"/>
    <property type="project" value="InterPro"/>
</dbReference>